<protein>
    <submittedName>
        <fullName evidence="1">Lipoprotein</fullName>
    </submittedName>
</protein>
<evidence type="ECO:0000313" key="2">
    <source>
        <dbReference type="Proteomes" id="UP000014540"/>
    </source>
</evidence>
<reference evidence="1" key="1">
    <citation type="submission" date="2013-04" db="EMBL/GenBank/DDBJ databases">
        <authorList>
            <person name="Harkins D.M."/>
            <person name="Durkin A.S."/>
            <person name="Selengut J.D."/>
            <person name="Sanka R."/>
            <person name="DePew J."/>
            <person name="Purushe J."/>
            <person name="Ahmed A."/>
            <person name="van der Linden H."/>
            <person name="Goris M.G.A."/>
            <person name="Hartskeerl R.A."/>
            <person name="Vinetz J.M."/>
            <person name="Sutton G.G."/>
            <person name="Nelson W.C."/>
            <person name="Fouts D.E."/>
        </authorList>
    </citation>
    <scope>NUCLEOTIDE SEQUENCE [LARGE SCALE GENOMIC DNA]</scope>
    <source>
        <strain evidence="1">BUT 6</strain>
    </source>
</reference>
<dbReference type="OrthoDB" id="344137at2"/>
<gene>
    <name evidence="1" type="ORF">LEP1GSC058_2240</name>
</gene>
<keyword evidence="1" id="KW-0449">Lipoprotein</keyword>
<name>S3W573_9LEPT</name>
<dbReference type="Proteomes" id="UP000014540">
    <property type="component" value="Unassembled WGS sequence"/>
</dbReference>
<keyword evidence="2" id="KW-1185">Reference proteome</keyword>
<organism evidence="1 2">
    <name type="scientific">Leptospira fainei serovar Hurstbridge str. BUT 6</name>
    <dbReference type="NCBI Taxonomy" id="1193011"/>
    <lineage>
        <taxon>Bacteria</taxon>
        <taxon>Pseudomonadati</taxon>
        <taxon>Spirochaetota</taxon>
        <taxon>Spirochaetia</taxon>
        <taxon>Leptospirales</taxon>
        <taxon>Leptospiraceae</taxon>
        <taxon>Leptospira</taxon>
    </lineage>
</organism>
<dbReference type="AlphaFoldDB" id="S3W573"/>
<accession>S3W573</accession>
<proteinExistence type="predicted"/>
<dbReference type="RefSeq" id="WP_016548486.1">
    <property type="nucleotide sequence ID" value="NZ_AKWZ02000003.1"/>
</dbReference>
<dbReference type="STRING" id="1193011.LEP1GSC058_2240"/>
<evidence type="ECO:0000313" key="1">
    <source>
        <dbReference type="EMBL" id="EPG75397.1"/>
    </source>
</evidence>
<comment type="caution">
    <text evidence="1">The sequence shown here is derived from an EMBL/GenBank/DDBJ whole genome shotgun (WGS) entry which is preliminary data.</text>
</comment>
<sequence length="204" mass="23582">MKIIRFLSSISVFILLGACFPPAWIRELPPDRQTAKDAVLSGTYSKKLPGLSPLTSLTYIEKHSESIEFSEKDKTFRKTYIREVEEGNKFRRIRIDGKGTFETRGNWVLLTTSSIETEENTWEGGKSLRSSGASNVSSSYKLLYHYDRESETIIPMVYETGYKEKPFGVVEGIRTPYAEDEAFRISRRNYSKKEYQNHAYFKNK</sequence>
<dbReference type="EMBL" id="AKWZ02000003">
    <property type="protein sequence ID" value="EPG75397.1"/>
    <property type="molecule type" value="Genomic_DNA"/>
</dbReference>
<dbReference type="PROSITE" id="PS51257">
    <property type="entry name" value="PROKAR_LIPOPROTEIN"/>
    <property type="match status" value="1"/>
</dbReference>